<feature type="transmembrane region" description="Helical" evidence="9">
    <location>
        <begin position="117"/>
        <end position="140"/>
    </location>
</feature>
<evidence type="ECO:0000313" key="11">
    <source>
        <dbReference type="EMBL" id="QDT99936.1"/>
    </source>
</evidence>
<evidence type="ECO:0000256" key="7">
    <source>
        <dbReference type="ARBA" id="ARBA00023047"/>
    </source>
</evidence>
<evidence type="ECO:0000256" key="8">
    <source>
        <dbReference type="ARBA" id="ARBA00023136"/>
    </source>
</evidence>
<evidence type="ECO:0000256" key="1">
    <source>
        <dbReference type="ARBA" id="ARBA00004651"/>
    </source>
</evidence>
<dbReference type="GO" id="GO:0005886">
    <property type="term" value="C:plasma membrane"/>
    <property type="evidence" value="ECO:0007669"/>
    <property type="project" value="UniProtKB-SubCell"/>
</dbReference>
<protein>
    <submittedName>
        <fullName evidence="11">ABC-2 type transporter</fullName>
    </submittedName>
</protein>
<feature type="transmembrane region" description="Helical" evidence="9">
    <location>
        <begin position="234"/>
        <end position="254"/>
    </location>
</feature>
<keyword evidence="3" id="KW-0813">Transport</keyword>
<dbReference type="KEGG" id="gaw:V144x_54500"/>
<feature type="transmembrane region" description="Helical" evidence="9">
    <location>
        <begin position="177"/>
        <end position="196"/>
    </location>
</feature>
<feature type="transmembrane region" description="Helical" evidence="9">
    <location>
        <begin position="75"/>
        <end position="96"/>
    </location>
</feature>
<sequence length="263" mass="30353">MKNRSLLALNDFVDVFKSFRLCFFLAWFDIRIRYRRSKIGPFWITISMAIFIVALGAVYSKLFNMKAEEYMPNLAAGYLFWTLMATALSESPTIFIENGSYLKDMKINLLVLVVRALTRNFIIFLHNAVFIAGVCLYFGIWPQWQMLFVIPGVFLVLINLFWITLVFGILGARYRDLAPIIQSMVQVLFFVSPITWLPKLVGTNSWILKLNPIAYFLDLTRSPTLNISPVPSSWLVTIGIGIFGLVVAFILFAYKRERIVFWI</sequence>
<evidence type="ECO:0000259" key="10">
    <source>
        <dbReference type="Pfam" id="PF01061"/>
    </source>
</evidence>
<evidence type="ECO:0000256" key="4">
    <source>
        <dbReference type="ARBA" id="ARBA00022475"/>
    </source>
</evidence>
<dbReference type="AlphaFoldDB" id="A0A517W3V7"/>
<dbReference type="GO" id="GO:0015774">
    <property type="term" value="P:polysaccharide transport"/>
    <property type="evidence" value="ECO:0007669"/>
    <property type="project" value="UniProtKB-KW"/>
</dbReference>
<comment type="similarity">
    <text evidence="2">Belongs to the ABC-2 integral membrane protein family.</text>
</comment>
<evidence type="ECO:0000313" key="12">
    <source>
        <dbReference type="Proteomes" id="UP000318704"/>
    </source>
</evidence>
<accession>A0A517W3V7</accession>
<dbReference type="RefSeq" id="WP_144989871.1">
    <property type="nucleotide sequence ID" value="NZ_CP037920.1"/>
</dbReference>
<organism evidence="11 12">
    <name type="scientific">Gimesia aquarii</name>
    <dbReference type="NCBI Taxonomy" id="2527964"/>
    <lineage>
        <taxon>Bacteria</taxon>
        <taxon>Pseudomonadati</taxon>
        <taxon>Planctomycetota</taxon>
        <taxon>Planctomycetia</taxon>
        <taxon>Planctomycetales</taxon>
        <taxon>Planctomycetaceae</taxon>
        <taxon>Gimesia</taxon>
    </lineage>
</organism>
<dbReference type="PANTHER" id="PTHR30413:SF10">
    <property type="entry name" value="CAPSULE POLYSACCHARIDE EXPORT INNER-MEMBRANE PROTEIN CTRC"/>
    <property type="match status" value="1"/>
</dbReference>
<proteinExistence type="inferred from homology"/>
<evidence type="ECO:0000256" key="6">
    <source>
        <dbReference type="ARBA" id="ARBA00022989"/>
    </source>
</evidence>
<reference evidence="11 12" key="1">
    <citation type="submission" date="2019-03" db="EMBL/GenBank/DDBJ databases">
        <title>Deep-cultivation of Planctomycetes and their phenomic and genomic characterization uncovers novel biology.</title>
        <authorList>
            <person name="Wiegand S."/>
            <person name="Jogler M."/>
            <person name="Boedeker C."/>
            <person name="Pinto D."/>
            <person name="Vollmers J."/>
            <person name="Rivas-Marin E."/>
            <person name="Kohn T."/>
            <person name="Peeters S.H."/>
            <person name="Heuer A."/>
            <person name="Rast P."/>
            <person name="Oberbeckmann S."/>
            <person name="Bunk B."/>
            <person name="Jeske O."/>
            <person name="Meyerdierks A."/>
            <person name="Storesund J.E."/>
            <person name="Kallscheuer N."/>
            <person name="Luecker S."/>
            <person name="Lage O.M."/>
            <person name="Pohl T."/>
            <person name="Merkel B.J."/>
            <person name="Hornburger P."/>
            <person name="Mueller R.-W."/>
            <person name="Bruemmer F."/>
            <person name="Labrenz M."/>
            <person name="Spormann A.M."/>
            <person name="Op den Camp H."/>
            <person name="Overmann J."/>
            <person name="Amann R."/>
            <person name="Jetten M.S.M."/>
            <person name="Mascher T."/>
            <person name="Medema M.H."/>
            <person name="Devos D.P."/>
            <person name="Kaster A.-K."/>
            <person name="Ovreas L."/>
            <person name="Rohde M."/>
            <person name="Galperin M.Y."/>
            <person name="Jogler C."/>
        </authorList>
    </citation>
    <scope>NUCLEOTIDE SEQUENCE [LARGE SCALE GENOMIC DNA]</scope>
    <source>
        <strain evidence="11 12">V144</strain>
    </source>
</reference>
<comment type="subcellular location">
    <subcellularLocation>
        <location evidence="1">Cell membrane</location>
        <topology evidence="1">Multi-pass membrane protein</topology>
    </subcellularLocation>
</comment>
<keyword evidence="5 9" id="KW-0812">Transmembrane</keyword>
<evidence type="ECO:0000256" key="2">
    <source>
        <dbReference type="ARBA" id="ARBA00007783"/>
    </source>
</evidence>
<keyword evidence="4" id="KW-1003">Cell membrane</keyword>
<feature type="transmembrane region" description="Helical" evidence="9">
    <location>
        <begin position="146"/>
        <end position="170"/>
    </location>
</feature>
<dbReference type="GO" id="GO:0140359">
    <property type="term" value="F:ABC-type transporter activity"/>
    <property type="evidence" value="ECO:0007669"/>
    <property type="project" value="InterPro"/>
</dbReference>
<name>A0A517W3V7_9PLAN</name>
<feature type="transmembrane region" description="Helical" evidence="9">
    <location>
        <begin position="42"/>
        <end position="63"/>
    </location>
</feature>
<evidence type="ECO:0000256" key="9">
    <source>
        <dbReference type="SAM" id="Phobius"/>
    </source>
</evidence>
<evidence type="ECO:0000256" key="5">
    <source>
        <dbReference type="ARBA" id="ARBA00022692"/>
    </source>
</evidence>
<gene>
    <name evidence="11" type="ORF">V144x_54500</name>
</gene>
<dbReference type="Pfam" id="PF01061">
    <property type="entry name" value="ABC2_membrane"/>
    <property type="match status" value="1"/>
</dbReference>
<feature type="domain" description="ABC-2 type transporter transmembrane" evidence="10">
    <location>
        <begin position="22"/>
        <end position="222"/>
    </location>
</feature>
<dbReference type="Proteomes" id="UP000318704">
    <property type="component" value="Chromosome"/>
</dbReference>
<keyword evidence="6 9" id="KW-1133">Transmembrane helix</keyword>
<dbReference type="GO" id="GO:0015920">
    <property type="term" value="P:lipopolysaccharide transport"/>
    <property type="evidence" value="ECO:0007669"/>
    <property type="project" value="TreeGrafter"/>
</dbReference>
<keyword evidence="8 9" id="KW-0472">Membrane</keyword>
<dbReference type="PANTHER" id="PTHR30413">
    <property type="entry name" value="INNER MEMBRANE TRANSPORT PERMEASE"/>
    <property type="match status" value="1"/>
</dbReference>
<keyword evidence="7" id="KW-0625">Polysaccharide transport</keyword>
<evidence type="ECO:0000256" key="3">
    <source>
        <dbReference type="ARBA" id="ARBA00022448"/>
    </source>
</evidence>
<keyword evidence="7" id="KW-0762">Sugar transport</keyword>
<dbReference type="EMBL" id="CP037920">
    <property type="protein sequence ID" value="QDT99936.1"/>
    <property type="molecule type" value="Genomic_DNA"/>
</dbReference>
<dbReference type="InterPro" id="IPR013525">
    <property type="entry name" value="ABC2_TM"/>
</dbReference>